<proteinExistence type="predicted"/>
<accession>A0ABY4FVU4</accession>
<dbReference type="Proteomes" id="UP000831775">
    <property type="component" value="Chromosome"/>
</dbReference>
<dbReference type="EMBL" id="CP095043">
    <property type="protein sequence ID" value="UOQ60383.1"/>
    <property type="molecule type" value="Genomic_DNA"/>
</dbReference>
<name>A0ABY4FVU4_9MICO</name>
<evidence type="ECO:0000313" key="2">
    <source>
        <dbReference type="Proteomes" id="UP000831775"/>
    </source>
</evidence>
<reference evidence="1 2" key="1">
    <citation type="submission" date="2022-04" db="EMBL/GenBank/DDBJ databases">
        <title>Leucobacter sp. isolated from rhizosphere of onion.</title>
        <authorList>
            <person name="Won M."/>
            <person name="Lee C.-M."/>
            <person name="Woen H.-Y."/>
            <person name="Kwon S.-W."/>
        </authorList>
    </citation>
    <scope>NUCLEOTIDE SEQUENCE [LARGE SCALE GENOMIC DNA]</scope>
    <source>
        <strain evidence="1 2">H25R-14</strain>
    </source>
</reference>
<protein>
    <recommendedName>
        <fullName evidence="3">HK97 gp10 family phage protein</fullName>
    </recommendedName>
</protein>
<organism evidence="1 2">
    <name type="scientific">Leucobacter rhizosphaerae</name>
    <dbReference type="NCBI Taxonomy" id="2932245"/>
    <lineage>
        <taxon>Bacteria</taxon>
        <taxon>Bacillati</taxon>
        <taxon>Actinomycetota</taxon>
        <taxon>Actinomycetes</taxon>
        <taxon>Micrococcales</taxon>
        <taxon>Microbacteriaceae</taxon>
        <taxon>Leucobacter</taxon>
    </lineage>
</organism>
<gene>
    <name evidence="1" type="ORF">MUN76_15345</name>
</gene>
<dbReference type="RefSeq" id="WP_244685970.1">
    <property type="nucleotide sequence ID" value="NZ_CP095043.1"/>
</dbReference>
<evidence type="ECO:0000313" key="1">
    <source>
        <dbReference type="EMBL" id="UOQ60383.1"/>
    </source>
</evidence>
<sequence>MGVDWREFQELIQDLEDVPETAGKYIRKAVQVTATKVKDHWRDQAKGLPHAPAFPFSITYDLKGFQGFGSTVLSAEIGPDKGRRQGALGNLIEFGSVNNAPQGLGQAALNANEADFATGIEKAIADAHREKNL</sequence>
<keyword evidence="2" id="KW-1185">Reference proteome</keyword>
<evidence type="ECO:0008006" key="3">
    <source>
        <dbReference type="Google" id="ProtNLM"/>
    </source>
</evidence>